<evidence type="ECO:0000256" key="1">
    <source>
        <dbReference type="ARBA" id="ARBA00006817"/>
    </source>
</evidence>
<dbReference type="InterPro" id="IPR013538">
    <property type="entry name" value="ASHA1/2-like_C"/>
</dbReference>
<comment type="similarity">
    <text evidence="1">Belongs to the AHA1 family.</text>
</comment>
<dbReference type="EMBL" id="JACHIA010000001">
    <property type="protein sequence ID" value="MBB6068879.1"/>
    <property type="molecule type" value="Genomic_DNA"/>
</dbReference>
<dbReference type="Pfam" id="PF08327">
    <property type="entry name" value="AHSA1"/>
    <property type="match status" value="1"/>
</dbReference>
<comment type="caution">
    <text evidence="3">The sequence shown here is derived from an EMBL/GenBank/DDBJ whole genome shotgun (WGS) entry which is preliminary data.</text>
</comment>
<dbReference type="CDD" id="cd08900">
    <property type="entry name" value="SRPBCC_CalC_Aha1-like_7"/>
    <property type="match status" value="1"/>
</dbReference>
<keyword evidence="4" id="KW-1185">Reference proteome</keyword>
<dbReference type="InterPro" id="IPR023393">
    <property type="entry name" value="START-like_dom_sf"/>
</dbReference>
<reference evidence="3 4" key="1">
    <citation type="submission" date="2020-08" db="EMBL/GenBank/DDBJ databases">
        <title>Genomic Encyclopedia of Type Strains, Phase IV (KMG-IV): sequencing the most valuable type-strain genomes for metagenomic binning, comparative biology and taxonomic classification.</title>
        <authorList>
            <person name="Goeker M."/>
        </authorList>
    </citation>
    <scope>NUCLEOTIDE SEQUENCE [LARGE SCALE GENOMIC DNA]</scope>
    <source>
        <strain evidence="3 4">DSM 29007</strain>
    </source>
</reference>
<proteinExistence type="inferred from homology"/>
<protein>
    <submittedName>
        <fullName evidence="3">Uncharacterized protein YndB with AHSA1/START domain</fullName>
    </submittedName>
</protein>
<evidence type="ECO:0000259" key="2">
    <source>
        <dbReference type="Pfam" id="PF08327"/>
    </source>
</evidence>
<dbReference type="Proteomes" id="UP000582837">
    <property type="component" value="Unassembled WGS sequence"/>
</dbReference>
<sequence length="164" mass="18291">MTAIPPPDPRLVHDSFVIERFYPAPPARVFRAFADRGAKAQWFGCVEGWEVVEHRMDFRAGGTEVWRGGPPGGVIHRNDTTYHDIVRDQRIIWSYAMSLDGRCISASLATLQLRAAGTGTTLVLSETGVFLDHDADCTQRVRGTHDLLASLERYLSAGEPRREP</sequence>
<dbReference type="RefSeq" id="WP_170031340.1">
    <property type="nucleotide sequence ID" value="NZ_JABDTL010000001.1"/>
</dbReference>
<evidence type="ECO:0000313" key="3">
    <source>
        <dbReference type="EMBL" id="MBB6068879.1"/>
    </source>
</evidence>
<name>A0A841GRI5_9BACT</name>
<feature type="domain" description="Activator of Hsp90 ATPase homologue 1/2-like C-terminal" evidence="2">
    <location>
        <begin position="24"/>
        <end position="155"/>
    </location>
</feature>
<dbReference type="Gene3D" id="3.30.530.20">
    <property type="match status" value="1"/>
</dbReference>
<evidence type="ECO:0000313" key="4">
    <source>
        <dbReference type="Proteomes" id="UP000582837"/>
    </source>
</evidence>
<accession>A0A841GRI5</accession>
<dbReference type="SUPFAM" id="SSF55961">
    <property type="entry name" value="Bet v1-like"/>
    <property type="match status" value="1"/>
</dbReference>
<organism evidence="3 4">
    <name type="scientific">Longimicrobium terrae</name>
    <dbReference type="NCBI Taxonomy" id="1639882"/>
    <lineage>
        <taxon>Bacteria</taxon>
        <taxon>Pseudomonadati</taxon>
        <taxon>Gemmatimonadota</taxon>
        <taxon>Longimicrobiia</taxon>
        <taxon>Longimicrobiales</taxon>
        <taxon>Longimicrobiaceae</taxon>
        <taxon>Longimicrobium</taxon>
    </lineage>
</organism>
<gene>
    <name evidence="3" type="ORF">HNQ61_000490</name>
</gene>
<dbReference type="AlphaFoldDB" id="A0A841GRI5"/>